<comment type="caution">
    <text evidence="5">The sequence shown here is derived from an EMBL/GenBank/DDBJ whole genome shotgun (WGS) entry which is preliminary data.</text>
</comment>
<evidence type="ECO:0000256" key="2">
    <source>
        <dbReference type="ARBA" id="ARBA00023125"/>
    </source>
</evidence>
<dbReference type="OrthoDB" id="7349109at2"/>
<evidence type="ECO:0000313" key="5">
    <source>
        <dbReference type="EMBL" id="GAK70438.1"/>
    </source>
</evidence>
<keyword evidence="3" id="KW-0804">Transcription</keyword>
<dbReference type="SUPFAM" id="SSF46785">
    <property type="entry name" value="Winged helix' DNA-binding domain"/>
    <property type="match status" value="1"/>
</dbReference>
<evidence type="ECO:0000259" key="4">
    <source>
        <dbReference type="PROSITE" id="PS50995"/>
    </source>
</evidence>
<dbReference type="InterPro" id="IPR036388">
    <property type="entry name" value="WH-like_DNA-bd_sf"/>
</dbReference>
<dbReference type="PANTHER" id="PTHR42756">
    <property type="entry name" value="TRANSCRIPTIONAL REGULATOR, MARR"/>
    <property type="match status" value="1"/>
</dbReference>
<gene>
    <name evidence="5" type="ORF">RRU01S_12_00210</name>
</gene>
<dbReference type="PROSITE" id="PS01117">
    <property type="entry name" value="HTH_MARR_1"/>
    <property type="match status" value="1"/>
</dbReference>
<accession>A0A081CUU2</accession>
<dbReference type="Pfam" id="PF01047">
    <property type="entry name" value="MarR"/>
    <property type="match status" value="1"/>
</dbReference>
<keyword evidence="2" id="KW-0238">DNA-binding</keyword>
<dbReference type="InterPro" id="IPR023187">
    <property type="entry name" value="Tscrpt_reg_MarR-type_CS"/>
</dbReference>
<dbReference type="Gene3D" id="1.10.10.10">
    <property type="entry name" value="Winged helix-like DNA-binding domain superfamily/Winged helix DNA-binding domain"/>
    <property type="match status" value="1"/>
</dbReference>
<dbReference type="InterPro" id="IPR036390">
    <property type="entry name" value="WH_DNA-bd_sf"/>
</dbReference>
<dbReference type="PRINTS" id="PR00598">
    <property type="entry name" value="HTHMARR"/>
</dbReference>
<dbReference type="InterPro" id="IPR000835">
    <property type="entry name" value="HTH_MarR-typ"/>
</dbReference>
<dbReference type="PANTHER" id="PTHR42756:SF1">
    <property type="entry name" value="TRANSCRIPTIONAL REPRESSOR OF EMRAB OPERON"/>
    <property type="match status" value="1"/>
</dbReference>
<dbReference type="PROSITE" id="PS50995">
    <property type="entry name" value="HTH_MARR_2"/>
    <property type="match status" value="1"/>
</dbReference>
<dbReference type="Proteomes" id="UP000028701">
    <property type="component" value="Unassembled WGS sequence"/>
</dbReference>
<proteinExistence type="predicted"/>
<keyword evidence="1" id="KW-0805">Transcription regulation</keyword>
<dbReference type="GO" id="GO:0003700">
    <property type="term" value="F:DNA-binding transcription factor activity"/>
    <property type="evidence" value="ECO:0007669"/>
    <property type="project" value="InterPro"/>
</dbReference>
<evidence type="ECO:0000256" key="1">
    <source>
        <dbReference type="ARBA" id="ARBA00023015"/>
    </source>
</evidence>
<name>A0A081CUU2_9HYPH</name>
<dbReference type="AlphaFoldDB" id="A0A081CUU2"/>
<dbReference type="EMBL" id="BBJU01000012">
    <property type="protein sequence ID" value="GAK70438.1"/>
    <property type="molecule type" value="Genomic_DNA"/>
</dbReference>
<reference evidence="5 6" key="1">
    <citation type="submission" date="2014-08" db="EMBL/GenBank/DDBJ databases">
        <title>Whole genome shotgun sequence of Rhizobium rubi NBRC 13261.</title>
        <authorList>
            <person name="Katano-Makiyama Y."/>
            <person name="Hosoyama A."/>
            <person name="Hashimoto M."/>
            <person name="Hosoyama Y."/>
            <person name="Noguchi M."/>
            <person name="Tsuchikane K."/>
            <person name="Uohara A."/>
            <person name="Ohji S."/>
            <person name="Ichikawa N."/>
            <person name="Kimura A."/>
            <person name="Yamazoe A."/>
            <person name="Fujita N."/>
        </authorList>
    </citation>
    <scope>NUCLEOTIDE SEQUENCE [LARGE SCALE GENOMIC DNA]</scope>
    <source>
        <strain evidence="5 6">NBRC 13261</strain>
    </source>
</reference>
<evidence type="ECO:0000313" key="6">
    <source>
        <dbReference type="Proteomes" id="UP000028701"/>
    </source>
</evidence>
<evidence type="ECO:0000256" key="3">
    <source>
        <dbReference type="ARBA" id="ARBA00023163"/>
    </source>
</evidence>
<organism evidence="5 6">
    <name type="scientific">Agrobacterium rubi TR3 = NBRC 13261</name>
    <dbReference type="NCBI Taxonomy" id="1368415"/>
    <lineage>
        <taxon>Bacteria</taxon>
        <taxon>Pseudomonadati</taxon>
        <taxon>Pseudomonadota</taxon>
        <taxon>Alphaproteobacteria</taxon>
        <taxon>Hyphomicrobiales</taxon>
        <taxon>Rhizobiaceae</taxon>
        <taxon>Rhizobium/Agrobacterium group</taxon>
        <taxon>Agrobacterium</taxon>
    </lineage>
</organism>
<dbReference type="RefSeq" id="WP_045230029.1">
    <property type="nucleotide sequence ID" value="NZ_BBJU01000012.1"/>
</dbReference>
<feature type="domain" description="HTH marR-type" evidence="4">
    <location>
        <begin position="3"/>
        <end position="138"/>
    </location>
</feature>
<dbReference type="SMART" id="SM00347">
    <property type="entry name" value="HTH_MARR"/>
    <property type="match status" value="1"/>
</dbReference>
<dbReference type="GO" id="GO:0003677">
    <property type="term" value="F:DNA binding"/>
    <property type="evidence" value="ECO:0007669"/>
    <property type="project" value="UniProtKB-KW"/>
</dbReference>
<protein>
    <submittedName>
        <fullName evidence="5">Putative MarR family transcriptional regulator</fullName>
    </submittedName>
</protein>
<dbReference type="eggNOG" id="COG1846">
    <property type="taxonomic scope" value="Bacteria"/>
</dbReference>
<sequence>MFDHCLYFNTMALSRQLERVWTEAFKPVDLTPAQAFTLRAALNKPGMLQSELADTLQIARATATRAIDGLEKRGFLTRRTTKRDKRECEIHPTAEAVALHASLDAASAAVTKRLRTELGDGSFYQFVDQAKSINRQIS</sequence>